<dbReference type="EMBL" id="VXLD01000002">
    <property type="protein sequence ID" value="KAB1858110.1"/>
    <property type="molecule type" value="Genomic_DNA"/>
</dbReference>
<dbReference type="Proteomes" id="UP000325788">
    <property type="component" value="Unassembled WGS sequence"/>
</dbReference>
<sequence length="69" mass="7752">MIKATLLLVVITGLMMGCMSPSTSMDHSNTSPMLQQTDYQSEPSHQKYMNDKNGSSPKVEFIRYPLIDL</sequence>
<evidence type="ECO:0000256" key="2">
    <source>
        <dbReference type="SAM" id="SignalP"/>
    </source>
</evidence>
<dbReference type="PROSITE" id="PS51257">
    <property type="entry name" value="PROKAR_LIPOPROTEIN"/>
    <property type="match status" value="1"/>
</dbReference>
<dbReference type="RefSeq" id="WP_044740202.1">
    <property type="nucleotide sequence ID" value="NZ_JBODRR010000007.1"/>
</dbReference>
<organism evidence="3 4">
    <name type="scientific">Acinetobacter tandoii</name>
    <dbReference type="NCBI Taxonomy" id="202954"/>
    <lineage>
        <taxon>Bacteria</taxon>
        <taxon>Pseudomonadati</taxon>
        <taxon>Pseudomonadota</taxon>
        <taxon>Gammaproteobacteria</taxon>
        <taxon>Moraxellales</taxon>
        <taxon>Moraxellaceae</taxon>
        <taxon>Acinetobacter</taxon>
    </lineage>
</organism>
<gene>
    <name evidence="3" type="ORF">F4W09_05075</name>
</gene>
<feature type="region of interest" description="Disordered" evidence="1">
    <location>
        <begin position="23"/>
        <end position="56"/>
    </location>
</feature>
<protein>
    <recommendedName>
        <fullName evidence="5">Lipoprotein</fullName>
    </recommendedName>
</protein>
<accession>A0A5N4WPE1</accession>
<feature type="chain" id="PRO_5024347722" description="Lipoprotein" evidence="2">
    <location>
        <begin position="25"/>
        <end position="69"/>
    </location>
</feature>
<dbReference type="AlphaFoldDB" id="A0A5N4WPE1"/>
<keyword evidence="2" id="KW-0732">Signal</keyword>
<feature type="compositionally biased region" description="Polar residues" evidence="1">
    <location>
        <begin position="23"/>
        <end position="43"/>
    </location>
</feature>
<name>A0A5N4WPE1_9GAMM</name>
<evidence type="ECO:0008006" key="5">
    <source>
        <dbReference type="Google" id="ProtNLM"/>
    </source>
</evidence>
<evidence type="ECO:0000313" key="4">
    <source>
        <dbReference type="Proteomes" id="UP000325788"/>
    </source>
</evidence>
<reference evidence="3 4" key="1">
    <citation type="submission" date="2019-09" db="EMBL/GenBank/DDBJ databases">
        <title>Draft genome sequence of Acinetobacter tandoii W4-4-4 isolated from environmental water sample.</title>
        <authorList>
            <person name="Wee S.K."/>
            <person name="Yan B."/>
            <person name="Mustaffa S.B."/>
            <person name="Yap E.P.H."/>
        </authorList>
    </citation>
    <scope>NUCLEOTIDE SEQUENCE [LARGE SCALE GENOMIC DNA]</scope>
    <source>
        <strain evidence="3 4">W4-4-4</strain>
    </source>
</reference>
<evidence type="ECO:0000313" key="3">
    <source>
        <dbReference type="EMBL" id="KAB1858110.1"/>
    </source>
</evidence>
<feature type="signal peptide" evidence="2">
    <location>
        <begin position="1"/>
        <end position="24"/>
    </location>
</feature>
<proteinExistence type="predicted"/>
<evidence type="ECO:0000256" key="1">
    <source>
        <dbReference type="SAM" id="MobiDB-lite"/>
    </source>
</evidence>
<comment type="caution">
    <text evidence="3">The sequence shown here is derived from an EMBL/GenBank/DDBJ whole genome shotgun (WGS) entry which is preliminary data.</text>
</comment>